<dbReference type="OrthoDB" id="439710at2759"/>
<dbReference type="PANTHER" id="PTHR22594">
    <property type="entry name" value="ASPARTYL/LYSYL-TRNA SYNTHETASE"/>
    <property type="match status" value="1"/>
</dbReference>
<keyword evidence="5" id="KW-0030">Aminoacyl-tRNA synthetase</keyword>
<protein>
    <submittedName>
        <fullName evidence="7">Aspartate-tRNA ligase, mitochondrial</fullName>
    </submittedName>
</protein>
<dbReference type="InterPro" id="IPR045864">
    <property type="entry name" value="aa-tRNA-synth_II/BPL/LPL"/>
</dbReference>
<keyword evidence="4" id="KW-0648">Protein biosynthesis</keyword>
<evidence type="ECO:0000313" key="8">
    <source>
        <dbReference type="Proteomes" id="UP000187283"/>
    </source>
</evidence>
<dbReference type="AlphaFoldDB" id="A0A1R1YC78"/>
<keyword evidence="3" id="KW-0067">ATP-binding</keyword>
<evidence type="ECO:0000256" key="4">
    <source>
        <dbReference type="ARBA" id="ARBA00022917"/>
    </source>
</evidence>
<dbReference type="GO" id="GO:0004815">
    <property type="term" value="F:aspartate-tRNA ligase activity"/>
    <property type="evidence" value="ECO:0007669"/>
    <property type="project" value="TreeGrafter"/>
</dbReference>
<accession>A0A1R1YC78</accession>
<organism evidence="7 8">
    <name type="scientific">Smittium culicis</name>
    <dbReference type="NCBI Taxonomy" id="133412"/>
    <lineage>
        <taxon>Eukaryota</taxon>
        <taxon>Fungi</taxon>
        <taxon>Fungi incertae sedis</taxon>
        <taxon>Zoopagomycota</taxon>
        <taxon>Kickxellomycotina</taxon>
        <taxon>Harpellomycetes</taxon>
        <taxon>Harpellales</taxon>
        <taxon>Legeriomycetaceae</taxon>
        <taxon>Smittium</taxon>
    </lineage>
</organism>
<dbReference type="PANTHER" id="PTHR22594:SF5">
    <property type="entry name" value="ASPARTATE--TRNA LIGASE, MITOCHONDRIAL"/>
    <property type="match status" value="1"/>
</dbReference>
<dbReference type="InterPro" id="IPR004364">
    <property type="entry name" value="Aa-tRNA-synt_II"/>
</dbReference>
<dbReference type="GO" id="GO:0006422">
    <property type="term" value="P:aspartyl-tRNA aminoacylation"/>
    <property type="evidence" value="ECO:0007669"/>
    <property type="project" value="TreeGrafter"/>
</dbReference>
<dbReference type="SUPFAM" id="SSF55681">
    <property type="entry name" value="Class II aaRS and biotin synthetases"/>
    <property type="match status" value="1"/>
</dbReference>
<reference evidence="7 8" key="1">
    <citation type="submission" date="2017-01" db="EMBL/GenBank/DDBJ databases">
        <authorList>
            <person name="Mah S.A."/>
            <person name="Swanson W.J."/>
            <person name="Moy G.W."/>
            <person name="Vacquier V.D."/>
        </authorList>
    </citation>
    <scope>NUCLEOTIDE SEQUENCE [LARGE SCALE GENOMIC DNA]</scope>
    <source>
        <strain evidence="7 8">GSMNP</strain>
    </source>
</reference>
<dbReference type="STRING" id="133412.A0A1R1YC78"/>
<feature type="domain" description="Aminoacyl-tRNA synthetase class II (D/K/N)" evidence="6">
    <location>
        <begin position="40"/>
        <end position="90"/>
    </location>
</feature>
<keyword evidence="2" id="KW-0547">Nucleotide-binding</keyword>
<keyword evidence="8" id="KW-1185">Reference proteome</keyword>
<evidence type="ECO:0000256" key="1">
    <source>
        <dbReference type="ARBA" id="ARBA00022598"/>
    </source>
</evidence>
<proteinExistence type="predicted"/>
<evidence type="ECO:0000256" key="3">
    <source>
        <dbReference type="ARBA" id="ARBA00022840"/>
    </source>
</evidence>
<dbReference type="Pfam" id="PF00152">
    <property type="entry name" value="tRNA-synt_2"/>
    <property type="match status" value="1"/>
</dbReference>
<sequence length="123" mass="13570">MHQIFFVACAIDYSKNDDFLWVEQFPLFTIEDDLGTSVISDRVRERLNHLVEALSHGSPPHGGIALGLDRLVAILVGANSLRDVIAFPKAADGRDLMLKSPAIASPDELLEYNLIAKPKELKS</sequence>
<dbReference type="Proteomes" id="UP000187283">
    <property type="component" value="Unassembled WGS sequence"/>
</dbReference>
<gene>
    <name evidence="7" type="ORF">AYI70_g1529</name>
</gene>
<dbReference type="GO" id="GO:0005739">
    <property type="term" value="C:mitochondrion"/>
    <property type="evidence" value="ECO:0007669"/>
    <property type="project" value="TreeGrafter"/>
</dbReference>
<keyword evidence="1 7" id="KW-0436">Ligase</keyword>
<dbReference type="EMBL" id="LSSN01000326">
    <property type="protein sequence ID" value="OMJ24521.1"/>
    <property type="molecule type" value="Genomic_DNA"/>
</dbReference>
<evidence type="ECO:0000313" key="7">
    <source>
        <dbReference type="EMBL" id="OMJ24521.1"/>
    </source>
</evidence>
<evidence type="ECO:0000259" key="6">
    <source>
        <dbReference type="Pfam" id="PF00152"/>
    </source>
</evidence>
<evidence type="ECO:0000256" key="5">
    <source>
        <dbReference type="ARBA" id="ARBA00023146"/>
    </source>
</evidence>
<name>A0A1R1YC78_9FUNG</name>
<comment type="caution">
    <text evidence="7">The sequence shown here is derived from an EMBL/GenBank/DDBJ whole genome shotgun (WGS) entry which is preliminary data.</text>
</comment>
<dbReference type="GO" id="GO:0005524">
    <property type="term" value="F:ATP binding"/>
    <property type="evidence" value="ECO:0007669"/>
    <property type="project" value="UniProtKB-KW"/>
</dbReference>
<dbReference type="Gene3D" id="3.30.930.10">
    <property type="entry name" value="Bira Bifunctional Protein, Domain 2"/>
    <property type="match status" value="1"/>
</dbReference>
<evidence type="ECO:0000256" key="2">
    <source>
        <dbReference type="ARBA" id="ARBA00022741"/>
    </source>
</evidence>